<keyword evidence="2" id="KW-1185">Reference proteome</keyword>
<protein>
    <submittedName>
        <fullName evidence="1">Uncharacterized protein</fullName>
    </submittedName>
</protein>
<comment type="caution">
    <text evidence="1">The sequence shown here is derived from an EMBL/GenBank/DDBJ whole genome shotgun (WGS) entry which is preliminary data.</text>
</comment>
<dbReference type="Proteomes" id="UP000007148">
    <property type="component" value="Unassembled WGS sequence"/>
</dbReference>
<accession>G4U1R8</accession>
<name>G4U1R8_SERID</name>
<dbReference type="AlphaFoldDB" id="G4U1R8"/>
<reference evidence="1 2" key="1">
    <citation type="journal article" date="2011" name="PLoS Pathog.">
        <title>Endophytic Life Strategies Decoded by Genome and Transcriptome Analyses of the Mutualistic Root Symbiont Piriformospora indica.</title>
        <authorList>
            <person name="Zuccaro A."/>
            <person name="Lahrmann U."/>
            <person name="Guldener U."/>
            <person name="Langen G."/>
            <person name="Pfiffi S."/>
            <person name="Biedenkopf D."/>
            <person name="Wong P."/>
            <person name="Samans B."/>
            <person name="Grimm C."/>
            <person name="Basiewicz M."/>
            <person name="Murat C."/>
            <person name="Martin F."/>
            <person name="Kogel K.H."/>
        </authorList>
    </citation>
    <scope>NUCLEOTIDE SEQUENCE [LARGE SCALE GENOMIC DNA]</scope>
    <source>
        <strain evidence="1 2">DSM 11827</strain>
    </source>
</reference>
<organism evidence="1 2">
    <name type="scientific">Serendipita indica (strain DSM 11827)</name>
    <name type="common">Root endophyte fungus</name>
    <name type="synonym">Piriformospora indica</name>
    <dbReference type="NCBI Taxonomy" id="1109443"/>
    <lineage>
        <taxon>Eukaryota</taxon>
        <taxon>Fungi</taxon>
        <taxon>Dikarya</taxon>
        <taxon>Basidiomycota</taxon>
        <taxon>Agaricomycotina</taxon>
        <taxon>Agaricomycetes</taxon>
        <taxon>Sebacinales</taxon>
        <taxon>Serendipitaceae</taxon>
        <taxon>Serendipita</taxon>
    </lineage>
</organism>
<dbReference type="HOGENOM" id="CLU_3377328_0_0_1"/>
<evidence type="ECO:0000313" key="1">
    <source>
        <dbReference type="EMBL" id="CCA77511.1"/>
    </source>
</evidence>
<dbReference type="EMBL" id="CAFZ01001676">
    <property type="protein sequence ID" value="CCA77511.1"/>
    <property type="molecule type" value="Genomic_DNA"/>
</dbReference>
<sequence length="34" mass="3961">MTDCTGASKARCNQYSHFRDIEGIVHRSLLWYDS</sequence>
<gene>
    <name evidence="1" type="ORF">PIIN_11488</name>
</gene>
<evidence type="ECO:0000313" key="2">
    <source>
        <dbReference type="Proteomes" id="UP000007148"/>
    </source>
</evidence>
<proteinExistence type="predicted"/>
<dbReference type="InParanoid" id="G4U1R8"/>